<reference evidence="2 3" key="1">
    <citation type="journal article" date="2024" name="J Genomics">
        <title>Draft genome sequencing and assembly of Favolaschia claudopus CIRM-BRFM 2984 isolated from oak limbs.</title>
        <authorList>
            <person name="Navarro D."/>
            <person name="Drula E."/>
            <person name="Chaduli D."/>
            <person name="Cazenave R."/>
            <person name="Ahrendt S."/>
            <person name="Wang J."/>
            <person name="Lipzen A."/>
            <person name="Daum C."/>
            <person name="Barry K."/>
            <person name="Grigoriev I.V."/>
            <person name="Favel A."/>
            <person name="Rosso M.N."/>
            <person name="Martin F."/>
        </authorList>
    </citation>
    <scope>NUCLEOTIDE SEQUENCE [LARGE SCALE GENOMIC DNA]</scope>
    <source>
        <strain evidence="2 3">CIRM-BRFM 2984</strain>
    </source>
</reference>
<feature type="compositionally biased region" description="Gly residues" evidence="1">
    <location>
        <begin position="163"/>
        <end position="178"/>
    </location>
</feature>
<dbReference type="PROSITE" id="PS51257">
    <property type="entry name" value="PROKAR_LIPOPROTEIN"/>
    <property type="match status" value="1"/>
</dbReference>
<name>A0AAW0BW51_9AGAR</name>
<evidence type="ECO:0000313" key="3">
    <source>
        <dbReference type="Proteomes" id="UP001362999"/>
    </source>
</evidence>
<protein>
    <submittedName>
        <fullName evidence="2">Uncharacterized protein</fullName>
    </submittedName>
</protein>
<gene>
    <name evidence="2" type="ORF">R3P38DRAFT_2775585</name>
</gene>
<dbReference type="EMBL" id="JAWWNJ010000026">
    <property type="protein sequence ID" value="KAK7030167.1"/>
    <property type="molecule type" value="Genomic_DNA"/>
</dbReference>
<accession>A0AAW0BW51</accession>
<proteinExistence type="predicted"/>
<organism evidence="2 3">
    <name type="scientific">Favolaschia claudopus</name>
    <dbReference type="NCBI Taxonomy" id="2862362"/>
    <lineage>
        <taxon>Eukaryota</taxon>
        <taxon>Fungi</taxon>
        <taxon>Dikarya</taxon>
        <taxon>Basidiomycota</taxon>
        <taxon>Agaricomycotina</taxon>
        <taxon>Agaricomycetes</taxon>
        <taxon>Agaricomycetidae</taxon>
        <taxon>Agaricales</taxon>
        <taxon>Marasmiineae</taxon>
        <taxon>Mycenaceae</taxon>
        <taxon>Favolaschia</taxon>
    </lineage>
</organism>
<dbReference type="AlphaFoldDB" id="A0AAW0BW51"/>
<comment type="caution">
    <text evidence="2">The sequence shown here is derived from an EMBL/GenBank/DDBJ whole genome shotgun (WGS) entry which is preliminary data.</text>
</comment>
<dbReference type="Proteomes" id="UP001362999">
    <property type="component" value="Unassembled WGS sequence"/>
</dbReference>
<keyword evidence="3" id="KW-1185">Reference proteome</keyword>
<evidence type="ECO:0000256" key="1">
    <source>
        <dbReference type="SAM" id="MobiDB-lite"/>
    </source>
</evidence>
<evidence type="ECO:0000313" key="2">
    <source>
        <dbReference type="EMBL" id="KAK7030167.1"/>
    </source>
</evidence>
<feature type="region of interest" description="Disordered" evidence="1">
    <location>
        <begin position="152"/>
        <end position="183"/>
    </location>
</feature>
<sequence>MKDFCALGVIAAVGYCWIGFSFSCPTNPAIGQIAALSAWQFFFASLVVMAKSSSFPLLDVDIIILLPVPVPICPTSPTSPTHPALFYTISLPARERLSKLIKKQLRAIDGEMAPIALNPRAHRITEALRHHLPTRGQGYVCPHFLATRIPTHDDGTRNRQWGRGVGARGRGDAGGQGQGQAEAAAGTITPKHYLCTNWLTVGGAARRVGREEGMWRTMEGVKAKEKEEQEILVLIRRLLSLPHSSWKVNEKRSRGFRWTSLF</sequence>